<dbReference type="Proteomes" id="UP000315827">
    <property type="component" value="Unassembled WGS sequence"/>
</dbReference>
<evidence type="ECO:0000259" key="2">
    <source>
        <dbReference type="Pfam" id="PF04773"/>
    </source>
</evidence>
<comment type="caution">
    <text evidence="4">The sequence shown here is derived from an EMBL/GenBank/DDBJ whole genome shotgun (WGS) entry which is preliminary data.</text>
</comment>
<protein>
    <submittedName>
        <fullName evidence="4">DUF4974 domain-containing protein</fullName>
    </submittedName>
</protein>
<dbReference type="EMBL" id="VOHW01000015">
    <property type="protein sequence ID" value="TWV59290.1"/>
    <property type="molecule type" value="Genomic_DNA"/>
</dbReference>
<evidence type="ECO:0000313" key="4">
    <source>
        <dbReference type="EMBL" id="TWV59290.1"/>
    </source>
</evidence>
<dbReference type="RefSeq" id="WP_121961961.1">
    <property type="nucleotide sequence ID" value="NZ_JADNDX010000001.1"/>
</dbReference>
<dbReference type="Gene3D" id="3.55.50.30">
    <property type="match status" value="1"/>
</dbReference>
<evidence type="ECO:0000313" key="5">
    <source>
        <dbReference type="Proteomes" id="UP000315827"/>
    </source>
</evidence>
<dbReference type="AlphaFoldDB" id="A0A5C6K7U3"/>
<name>A0A5C6K7U3_PARDI</name>
<dbReference type="Pfam" id="PF04773">
    <property type="entry name" value="FecR"/>
    <property type="match status" value="1"/>
</dbReference>
<dbReference type="FunFam" id="2.60.120.1440:FF:000001">
    <property type="entry name" value="Putative anti-sigma factor"/>
    <property type="match status" value="1"/>
</dbReference>
<dbReference type="InterPro" id="IPR006860">
    <property type="entry name" value="FecR"/>
</dbReference>
<dbReference type="InterPro" id="IPR032508">
    <property type="entry name" value="FecR_C"/>
</dbReference>
<feature type="domain" description="Protein FecR C-terminal" evidence="3">
    <location>
        <begin position="260"/>
        <end position="323"/>
    </location>
</feature>
<dbReference type="PANTHER" id="PTHR30273:SF2">
    <property type="entry name" value="PROTEIN FECR"/>
    <property type="match status" value="1"/>
</dbReference>
<dbReference type="PIRSF" id="PIRSF018266">
    <property type="entry name" value="FecR"/>
    <property type="match status" value="1"/>
</dbReference>
<gene>
    <name evidence="4" type="ORF">FSA05_18815</name>
</gene>
<proteinExistence type="predicted"/>
<reference evidence="4 5" key="1">
    <citation type="submission" date="2019-07" db="EMBL/GenBank/DDBJ databases">
        <title>Genome sequencing of Parabacteroides distasonis iSURF_7.</title>
        <authorList>
            <person name="Degefu H.N."/>
            <person name="Ruoff K.L."/>
            <person name="Price C.E."/>
            <person name="Valls R.A."/>
            <person name="O'Toole G.A."/>
        </authorList>
    </citation>
    <scope>NUCLEOTIDE SEQUENCE [LARGE SCALE GENOMIC DNA]</scope>
    <source>
        <strain evidence="4 5">CFPLTA003_1B</strain>
    </source>
</reference>
<keyword evidence="1" id="KW-0812">Transmembrane</keyword>
<sequence>MSTRKQIEELITGYLSGNTNKEDTERLVAWIKESPDNLRYYQRLKNIWQVSHPAFGADTIQVASANEKMMSRITPVKWYESRFIRYWQYAAAILLLPLVVFSSYLFISNQRTEYSQVAYQEVFAPYGTHSRVNLPDGSLVWLNAGSSLKYPTVFDWDKRQVELSGEAYFEVESDPEHPFIVQTDGVEVSAVGTAFNVEAYRNDSIVAVTMAIGKVNVSLGKQRVFSLVSGERMGYNVNTSSCRIEQIDPYKWYAWKDGALVFRDDPLEYVFKKIGQTFNVDIVLKDTAIAHQPYRATFQQESLDEILRLLRLTAPIQYKYSNRERGTDNHYRKQKIEVYKTKK</sequence>
<feature type="domain" description="FecR protein" evidence="2">
    <location>
        <begin position="129"/>
        <end position="208"/>
    </location>
</feature>
<dbReference type="Pfam" id="PF16344">
    <property type="entry name" value="FecR_C"/>
    <property type="match status" value="1"/>
</dbReference>
<dbReference type="Gene3D" id="2.60.120.1440">
    <property type="match status" value="1"/>
</dbReference>
<evidence type="ECO:0000256" key="1">
    <source>
        <dbReference type="SAM" id="Phobius"/>
    </source>
</evidence>
<keyword evidence="1" id="KW-1133">Transmembrane helix</keyword>
<evidence type="ECO:0000259" key="3">
    <source>
        <dbReference type="Pfam" id="PF16344"/>
    </source>
</evidence>
<dbReference type="PANTHER" id="PTHR30273">
    <property type="entry name" value="PERIPLASMIC SIGNAL SENSOR AND SIGMA FACTOR ACTIVATOR FECR-RELATED"/>
    <property type="match status" value="1"/>
</dbReference>
<organism evidence="4 5">
    <name type="scientific">Parabacteroides distasonis</name>
    <dbReference type="NCBI Taxonomy" id="823"/>
    <lineage>
        <taxon>Bacteria</taxon>
        <taxon>Pseudomonadati</taxon>
        <taxon>Bacteroidota</taxon>
        <taxon>Bacteroidia</taxon>
        <taxon>Bacteroidales</taxon>
        <taxon>Tannerellaceae</taxon>
        <taxon>Parabacteroides</taxon>
    </lineage>
</organism>
<feature type="transmembrane region" description="Helical" evidence="1">
    <location>
        <begin position="86"/>
        <end position="107"/>
    </location>
</feature>
<keyword evidence="1" id="KW-0472">Membrane</keyword>
<dbReference type="InterPro" id="IPR012373">
    <property type="entry name" value="Ferrdict_sens_TM"/>
</dbReference>
<accession>A0A5C6K7U3</accession>
<dbReference type="GO" id="GO:0016989">
    <property type="term" value="F:sigma factor antagonist activity"/>
    <property type="evidence" value="ECO:0007669"/>
    <property type="project" value="TreeGrafter"/>
</dbReference>